<dbReference type="SMART" id="SM00850">
    <property type="entry name" value="LytTR"/>
    <property type="match status" value="1"/>
</dbReference>
<name>A0A344TG18_9BACT</name>
<dbReference type="EMBL" id="CP030850">
    <property type="protein sequence ID" value="AXE17589.1"/>
    <property type="molecule type" value="Genomic_DNA"/>
</dbReference>
<dbReference type="Proteomes" id="UP000251993">
    <property type="component" value="Chromosome"/>
</dbReference>
<keyword evidence="3" id="KW-1185">Reference proteome</keyword>
<dbReference type="Pfam" id="PF04397">
    <property type="entry name" value="LytTR"/>
    <property type="match status" value="1"/>
</dbReference>
<dbReference type="Gene3D" id="2.40.50.1020">
    <property type="entry name" value="LytTr DNA-binding domain"/>
    <property type="match status" value="1"/>
</dbReference>
<dbReference type="OrthoDB" id="838986at2"/>
<proteinExistence type="predicted"/>
<evidence type="ECO:0000313" key="2">
    <source>
        <dbReference type="EMBL" id="AXE17589.1"/>
    </source>
</evidence>
<feature type="domain" description="HTH LytTR-type" evidence="1">
    <location>
        <begin position="61"/>
        <end position="151"/>
    </location>
</feature>
<protein>
    <recommendedName>
        <fullName evidence="1">HTH LytTR-type domain-containing protein</fullName>
    </recommendedName>
</protein>
<organism evidence="2 3">
    <name type="scientific">Runella rosea</name>
    <dbReference type="NCBI Taxonomy" id="2259595"/>
    <lineage>
        <taxon>Bacteria</taxon>
        <taxon>Pseudomonadati</taxon>
        <taxon>Bacteroidota</taxon>
        <taxon>Cytophagia</taxon>
        <taxon>Cytophagales</taxon>
        <taxon>Spirosomataceae</taxon>
        <taxon>Runella</taxon>
    </lineage>
</organism>
<accession>A0A344TG18</accession>
<dbReference type="PROSITE" id="PS50930">
    <property type="entry name" value="HTH_LYTTR"/>
    <property type="match status" value="1"/>
</dbReference>
<dbReference type="AlphaFoldDB" id="A0A344TG18"/>
<sequence length="152" mass="17479">MRHKNTGKIPKGYGKTPVDFPPLKPHFCRAHSTLNVMTALHLARTPNGLEGLRLPLNSHKVFVALRDIMRLEGQRNYTLFVLRNGQKILVSKTIGFYEELLPPNFIRVNRGCIINTVYLDFSLGEHFRLKDGYEIPVSRRKIKQLEALRDDA</sequence>
<evidence type="ECO:0000313" key="3">
    <source>
        <dbReference type="Proteomes" id="UP000251993"/>
    </source>
</evidence>
<evidence type="ECO:0000259" key="1">
    <source>
        <dbReference type="PROSITE" id="PS50930"/>
    </source>
</evidence>
<dbReference type="GO" id="GO:0003677">
    <property type="term" value="F:DNA binding"/>
    <property type="evidence" value="ECO:0007669"/>
    <property type="project" value="InterPro"/>
</dbReference>
<reference evidence="2 3" key="1">
    <citation type="submission" date="2018-07" db="EMBL/GenBank/DDBJ databases">
        <title>Genome sequencing of Runella.</title>
        <authorList>
            <person name="Baek M.-G."/>
            <person name="Yi H."/>
        </authorList>
    </citation>
    <scope>NUCLEOTIDE SEQUENCE [LARGE SCALE GENOMIC DNA]</scope>
    <source>
        <strain evidence="2 3">HYN0085</strain>
    </source>
</reference>
<gene>
    <name evidence="2" type="ORF">DR864_07510</name>
</gene>
<dbReference type="KEGG" id="run:DR864_07510"/>
<dbReference type="InterPro" id="IPR007492">
    <property type="entry name" value="LytTR_DNA-bd_dom"/>
</dbReference>